<reference evidence="3 4" key="1">
    <citation type="journal article" date="2019" name="mSystems">
        <title>Life at home and on the roam: Genomic adaptions reflect the dual lifestyle of an intracellular, facultative symbiont.</title>
        <authorList>
            <person name="Burgsdorf I."/>
        </authorList>
    </citation>
    <scope>NUCLEOTIDE SEQUENCE [LARGE SCALE GENOMIC DNA]</scope>
    <source>
        <strain evidence="3">277cV</strain>
    </source>
</reference>
<dbReference type="InterPro" id="IPR011621">
    <property type="entry name" value="Metal-dep_PHydrolase_7TM_intra"/>
</dbReference>
<evidence type="ECO:0000259" key="2">
    <source>
        <dbReference type="SMART" id="SM00471"/>
    </source>
</evidence>
<dbReference type="NCBIfam" id="TIGR00277">
    <property type="entry name" value="HDIG"/>
    <property type="match status" value="1"/>
</dbReference>
<keyword evidence="1" id="KW-1133">Transmembrane helix</keyword>
<dbReference type="PANTHER" id="PTHR36442">
    <property type="entry name" value="CYCLIC-DI-AMP PHOSPHODIESTERASE PGPH"/>
    <property type="match status" value="1"/>
</dbReference>
<keyword evidence="1" id="KW-0472">Membrane</keyword>
<dbReference type="EMBL" id="SRMO01000059">
    <property type="protein sequence ID" value="TGG92671.1"/>
    <property type="molecule type" value="Genomic_DNA"/>
</dbReference>
<dbReference type="Gene3D" id="1.10.3210.10">
    <property type="entry name" value="Hypothetical protein af1432"/>
    <property type="match status" value="1"/>
</dbReference>
<dbReference type="Pfam" id="PF01966">
    <property type="entry name" value="HD"/>
    <property type="match status" value="1"/>
</dbReference>
<organism evidence="3 4">
    <name type="scientific">Aphanocapsa feldmannii 277cV</name>
    <dbReference type="NCBI Taxonomy" id="2507553"/>
    <lineage>
        <taxon>Bacteria</taxon>
        <taxon>Bacillati</taxon>
        <taxon>Cyanobacteriota</taxon>
        <taxon>Cyanophyceae</taxon>
        <taxon>Oscillatoriophycideae</taxon>
        <taxon>Chroococcales</taxon>
        <taxon>Microcystaceae</taxon>
        <taxon>Aphanocapsa</taxon>
    </lineage>
</organism>
<feature type="transmembrane region" description="Helical" evidence="1">
    <location>
        <begin position="274"/>
        <end position="292"/>
    </location>
</feature>
<dbReference type="Proteomes" id="UP000317990">
    <property type="component" value="Unassembled WGS sequence"/>
</dbReference>
<protein>
    <submittedName>
        <fullName evidence="3">HDIG domain-containing protein</fullName>
    </submittedName>
</protein>
<evidence type="ECO:0000256" key="1">
    <source>
        <dbReference type="SAM" id="Phobius"/>
    </source>
</evidence>
<dbReference type="Pfam" id="PF07697">
    <property type="entry name" value="7TMR-HDED"/>
    <property type="match status" value="1"/>
</dbReference>
<sequence length="698" mass="76454">MSFKPILKGLSHQLCLIMRRYLRLQTPDTTPPAWGANSWFAIVIAALLVALLTSLPLLSQPALSPGALALRTYVAPDDAEVIDSAAQEQRRSELGPRTLVQVIDPAASARLRDNLDQLLNELRRVVRSQDGGVPPVELSDVERDAQLRLMDRDRDAWEVAVRAALDRMIAQGLIGSLAEQDLQRASLAQLPEELPERLVAARLISRAVRGQTNLRTDPDLTKSLLEEILNKGAETIQVKQGERIVGRGQIVTSRQFDVLDHFGLTGRRPAFGPWLFRFGEGIVGSVLMVLISRRWRPAMEPSHGLALMLMLALVQAAKLWFQASSSPLAMLVPPTLLLAEGLGTATGLGWLAMAAMLWPIPLDGIGVFRLIVACLISTVAALLAGRQRSRAQLLQLAMVLTLSAVLFQAVLLQGAGLFGLPVELRSGGEFLGEGLLLAGLLLLVLNLAPALENVFGLITRARLLELADLQCPLLRRLSEEAPGTFEHTLMICGLAEEGARAIGADVDLIRTGALYHDIGKLHAPQWFIENQAGGANPHDSLNDPWKSAAVLQAHVDEGLVMARRYRLPLPLQAFIPEHQGTLRMGYFLHRAEEIDPDVCEDAFRYRGPTPQSAETGILMLADGCEAALRSLPPETDEGTACDTVRRIFDARVVDGQLSQSGLGKAELALVLRAFVRVWKRMRHRRIAYPIPRQQAINR</sequence>
<name>A0A524RNP6_9CHRO</name>
<gene>
    <name evidence="3" type="ORF">ERJ67_05590</name>
</gene>
<dbReference type="InterPro" id="IPR052722">
    <property type="entry name" value="PgpH_phosphodiesterase"/>
</dbReference>
<accession>A0A524RNP6</accession>
<feature type="domain" description="HD/PDEase" evidence="2">
    <location>
        <begin position="480"/>
        <end position="636"/>
    </location>
</feature>
<feature type="transmembrane region" description="Helical" evidence="1">
    <location>
        <begin position="366"/>
        <end position="384"/>
    </location>
</feature>
<dbReference type="AlphaFoldDB" id="A0A524RNP6"/>
<dbReference type="InterPro" id="IPR006675">
    <property type="entry name" value="HDIG_dom"/>
</dbReference>
<dbReference type="InterPro" id="IPR003607">
    <property type="entry name" value="HD/PDEase_dom"/>
</dbReference>
<dbReference type="SMART" id="SM00471">
    <property type="entry name" value="HDc"/>
    <property type="match status" value="1"/>
</dbReference>
<comment type="caution">
    <text evidence="3">The sequence shown here is derived from an EMBL/GenBank/DDBJ whole genome shotgun (WGS) entry which is preliminary data.</text>
</comment>
<dbReference type="Pfam" id="PF07698">
    <property type="entry name" value="7TM-7TMR_HD"/>
    <property type="match status" value="1"/>
</dbReference>
<feature type="transmembrane region" description="Helical" evidence="1">
    <location>
        <begin position="39"/>
        <end position="58"/>
    </location>
</feature>
<dbReference type="PANTHER" id="PTHR36442:SF1">
    <property type="entry name" value="CYCLIC-DI-AMP PHOSPHODIESTERASE PGPH"/>
    <property type="match status" value="1"/>
</dbReference>
<dbReference type="CDD" id="cd00077">
    <property type="entry name" value="HDc"/>
    <property type="match status" value="1"/>
</dbReference>
<evidence type="ECO:0000313" key="3">
    <source>
        <dbReference type="EMBL" id="TGG92671.1"/>
    </source>
</evidence>
<dbReference type="InterPro" id="IPR006674">
    <property type="entry name" value="HD_domain"/>
</dbReference>
<feature type="transmembrane region" description="Helical" evidence="1">
    <location>
        <begin position="396"/>
        <end position="415"/>
    </location>
</feature>
<dbReference type="SUPFAM" id="SSF109604">
    <property type="entry name" value="HD-domain/PDEase-like"/>
    <property type="match status" value="1"/>
</dbReference>
<keyword evidence="1" id="KW-0812">Transmembrane</keyword>
<feature type="transmembrane region" description="Helical" evidence="1">
    <location>
        <begin position="304"/>
        <end position="323"/>
    </location>
</feature>
<feature type="transmembrane region" description="Helical" evidence="1">
    <location>
        <begin position="335"/>
        <end position="360"/>
    </location>
</feature>
<evidence type="ECO:0000313" key="4">
    <source>
        <dbReference type="Proteomes" id="UP000317990"/>
    </source>
</evidence>
<dbReference type="InterPro" id="IPR011624">
    <property type="entry name" value="Metal-dep_PHydrolase_7TM_extra"/>
</dbReference>
<feature type="transmembrane region" description="Helical" evidence="1">
    <location>
        <begin position="435"/>
        <end position="455"/>
    </location>
</feature>
<proteinExistence type="predicted"/>